<dbReference type="PANTHER" id="PTHR30093">
    <property type="entry name" value="GENERAL SECRETION PATHWAY PROTEIN G"/>
    <property type="match status" value="1"/>
</dbReference>
<keyword evidence="1" id="KW-1133">Transmembrane helix</keyword>
<dbReference type="AlphaFoldDB" id="A0A517PMU8"/>
<dbReference type="RefSeq" id="WP_145183920.1">
    <property type="nucleotide sequence ID" value="NZ_CP036266.1"/>
</dbReference>
<sequence>MKLNSRLKKGFTLIELLVVIAIIAILIALLLPAVQQAREAARRSTCKNNLKQIGLAFHNYHDAHSCFPFSWFVDAANPANPKASVYNIMLLPYMDQAPLYNQWNSSYPAFDQLAAIPAVQQNLQVIKNPLPVFMCPSTPEATTHTYDLTPAGFPLTYTAARTDYCPALGVRGTYSSIAYTGHPAANSRSGMLTNVGVDPSNPSGGSNTITRIRDVIDGTSNTILLGERVGGTNIYTGTTIHSAFTSAYGSTNGGGWGDLLNGEHWYTGSLRDGTPDGPCAINCTNIRSAGFLSFHVGGAHFLLGDGAVRFISQNVDAYTLASLTTRAGGEVLGEF</sequence>
<dbReference type="PANTHER" id="PTHR30093:SF2">
    <property type="entry name" value="TYPE II SECRETION SYSTEM PROTEIN H"/>
    <property type="match status" value="1"/>
</dbReference>
<gene>
    <name evidence="3" type="primary">xcpT_27</name>
    <name evidence="3" type="ORF">HG66A1_25050</name>
</gene>
<dbReference type="EMBL" id="CP036266">
    <property type="protein sequence ID" value="QDT20716.1"/>
    <property type="molecule type" value="Genomic_DNA"/>
</dbReference>
<accession>A0A517PMU8</accession>
<evidence type="ECO:0000313" key="4">
    <source>
        <dbReference type="Proteomes" id="UP000320421"/>
    </source>
</evidence>
<dbReference type="Pfam" id="PF07596">
    <property type="entry name" value="SBP_bac_10"/>
    <property type="match status" value="1"/>
</dbReference>
<dbReference type="Pfam" id="PF07963">
    <property type="entry name" value="N_methyl"/>
    <property type="match status" value="1"/>
</dbReference>
<dbReference type="SUPFAM" id="SSF54523">
    <property type="entry name" value="Pili subunits"/>
    <property type="match status" value="1"/>
</dbReference>
<dbReference type="NCBIfam" id="TIGR04294">
    <property type="entry name" value="pre_pil_HX9DG"/>
    <property type="match status" value="1"/>
</dbReference>
<name>A0A517PMU8_9PLAN</name>
<evidence type="ECO:0000313" key="3">
    <source>
        <dbReference type="EMBL" id="QDT20716.1"/>
    </source>
</evidence>
<dbReference type="Proteomes" id="UP000320421">
    <property type="component" value="Chromosome"/>
</dbReference>
<keyword evidence="1" id="KW-0472">Membrane</keyword>
<dbReference type="InterPro" id="IPR045584">
    <property type="entry name" value="Pilin-like"/>
</dbReference>
<dbReference type="Gene3D" id="3.30.700.10">
    <property type="entry name" value="Glycoprotein, Type 4 Pilin"/>
    <property type="match status" value="1"/>
</dbReference>
<dbReference type="InterPro" id="IPR012902">
    <property type="entry name" value="N_methyl_site"/>
</dbReference>
<protein>
    <submittedName>
        <fullName evidence="3">Type II secretion system protein G</fullName>
    </submittedName>
</protein>
<feature type="domain" description="DUF1559" evidence="2">
    <location>
        <begin position="35"/>
        <end position="317"/>
    </location>
</feature>
<dbReference type="InterPro" id="IPR011453">
    <property type="entry name" value="DUF1559"/>
</dbReference>
<keyword evidence="4" id="KW-1185">Reference proteome</keyword>
<proteinExistence type="predicted"/>
<dbReference type="InterPro" id="IPR027558">
    <property type="entry name" value="Pre_pil_HX9DG_C"/>
</dbReference>
<organism evidence="3 4">
    <name type="scientific">Gimesia chilikensis</name>
    <dbReference type="NCBI Taxonomy" id="2605989"/>
    <lineage>
        <taxon>Bacteria</taxon>
        <taxon>Pseudomonadati</taxon>
        <taxon>Planctomycetota</taxon>
        <taxon>Planctomycetia</taxon>
        <taxon>Planctomycetales</taxon>
        <taxon>Planctomycetaceae</taxon>
        <taxon>Gimesia</taxon>
    </lineage>
</organism>
<dbReference type="OrthoDB" id="254869at2"/>
<reference evidence="3 4" key="1">
    <citation type="submission" date="2019-02" db="EMBL/GenBank/DDBJ databases">
        <title>Deep-cultivation of Planctomycetes and their phenomic and genomic characterization uncovers novel biology.</title>
        <authorList>
            <person name="Wiegand S."/>
            <person name="Jogler M."/>
            <person name="Boedeker C."/>
            <person name="Pinto D."/>
            <person name="Vollmers J."/>
            <person name="Rivas-Marin E."/>
            <person name="Kohn T."/>
            <person name="Peeters S.H."/>
            <person name="Heuer A."/>
            <person name="Rast P."/>
            <person name="Oberbeckmann S."/>
            <person name="Bunk B."/>
            <person name="Jeske O."/>
            <person name="Meyerdierks A."/>
            <person name="Storesund J.E."/>
            <person name="Kallscheuer N."/>
            <person name="Luecker S."/>
            <person name="Lage O.M."/>
            <person name="Pohl T."/>
            <person name="Merkel B.J."/>
            <person name="Hornburger P."/>
            <person name="Mueller R.-W."/>
            <person name="Bruemmer F."/>
            <person name="Labrenz M."/>
            <person name="Spormann A.M."/>
            <person name="Op den Camp H."/>
            <person name="Overmann J."/>
            <person name="Amann R."/>
            <person name="Jetten M.S.M."/>
            <person name="Mascher T."/>
            <person name="Medema M.H."/>
            <person name="Devos D.P."/>
            <person name="Kaster A.-K."/>
            <person name="Ovreas L."/>
            <person name="Rohde M."/>
            <person name="Galperin M.Y."/>
            <person name="Jogler C."/>
        </authorList>
    </citation>
    <scope>NUCLEOTIDE SEQUENCE [LARGE SCALE GENOMIC DNA]</scope>
    <source>
        <strain evidence="3 4">HG66A1</strain>
    </source>
</reference>
<dbReference type="NCBIfam" id="TIGR02532">
    <property type="entry name" value="IV_pilin_GFxxxE"/>
    <property type="match status" value="1"/>
</dbReference>
<dbReference type="PROSITE" id="PS00409">
    <property type="entry name" value="PROKAR_NTER_METHYL"/>
    <property type="match status" value="1"/>
</dbReference>
<keyword evidence="1" id="KW-0812">Transmembrane</keyword>
<feature type="transmembrane region" description="Helical" evidence="1">
    <location>
        <begin position="12"/>
        <end position="34"/>
    </location>
</feature>
<evidence type="ECO:0000256" key="1">
    <source>
        <dbReference type="SAM" id="Phobius"/>
    </source>
</evidence>
<evidence type="ECO:0000259" key="2">
    <source>
        <dbReference type="Pfam" id="PF07596"/>
    </source>
</evidence>